<dbReference type="InterPro" id="IPR001586">
    <property type="entry name" value="Beta-lactam_class-C_AS"/>
</dbReference>
<evidence type="ECO:0000313" key="9">
    <source>
        <dbReference type="EMBL" id="NWC12871.1"/>
    </source>
</evidence>
<dbReference type="GO" id="GO:0008800">
    <property type="term" value="F:beta-lactamase activity"/>
    <property type="evidence" value="ECO:0007669"/>
    <property type="project" value="UniProtKB-UniRule"/>
</dbReference>
<dbReference type="NCBIfam" id="NF033085">
    <property type="entry name" value="bla_class_C"/>
    <property type="match status" value="1"/>
</dbReference>
<evidence type="ECO:0000313" key="10">
    <source>
        <dbReference type="Proteomes" id="UP000517547"/>
    </source>
</evidence>
<organism evidence="9 10">
    <name type="scientific">Pseudomonas gingeri</name>
    <dbReference type="NCBI Taxonomy" id="117681"/>
    <lineage>
        <taxon>Bacteria</taxon>
        <taxon>Pseudomonadati</taxon>
        <taxon>Pseudomonadota</taxon>
        <taxon>Gammaproteobacteria</taxon>
        <taxon>Pseudomonadales</taxon>
        <taxon>Pseudomonadaceae</taxon>
        <taxon>Pseudomonas</taxon>
    </lineage>
</organism>
<keyword evidence="7" id="KW-0732">Signal</keyword>
<evidence type="ECO:0000256" key="3">
    <source>
        <dbReference type="ARBA" id="ARBA00012865"/>
    </source>
</evidence>
<comment type="catalytic activity">
    <reaction evidence="1 6">
        <text>a beta-lactam + H2O = a substituted beta-amino acid</text>
        <dbReference type="Rhea" id="RHEA:20401"/>
        <dbReference type="ChEBI" id="CHEBI:15377"/>
        <dbReference type="ChEBI" id="CHEBI:35627"/>
        <dbReference type="ChEBI" id="CHEBI:140347"/>
        <dbReference type="EC" id="3.5.2.6"/>
    </reaction>
</comment>
<dbReference type="GO" id="GO:0030288">
    <property type="term" value="C:outer membrane-bounded periplasmic space"/>
    <property type="evidence" value="ECO:0007669"/>
    <property type="project" value="InterPro"/>
</dbReference>
<dbReference type="GO" id="GO:0046677">
    <property type="term" value="P:response to antibiotic"/>
    <property type="evidence" value="ECO:0007669"/>
    <property type="project" value="UniProtKB-UniRule"/>
</dbReference>
<keyword evidence="4 6" id="KW-0378">Hydrolase</keyword>
<dbReference type="PROSITE" id="PS00336">
    <property type="entry name" value="BETA_LACTAMASE_C"/>
    <property type="match status" value="1"/>
</dbReference>
<name>A0A7Y7XVS6_9PSED</name>
<evidence type="ECO:0000256" key="2">
    <source>
        <dbReference type="ARBA" id="ARBA00007840"/>
    </source>
</evidence>
<evidence type="ECO:0000256" key="4">
    <source>
        <dbReference type="ARBA" id="ARBA00022801"/>
    </source>
</evidence>
<evidence type="ECO:0000259" key="8">
    <source>
        <dbReference type="Pfam" id="PF00144"/>
    </source>
</evidence>
<dbReference type="SUPFAM" id="SSF56601">
    <property type="entry name" value="beta-lactamase/transpeptidase-like"/>
    <property type="match status" value="1"/>
</dbReference>
<dbReference type="PANTHER" id="PTHR46825">
    <property type="entry name" value="D-ALANYL-D-ALANINE-CARBOXYPEPTIDASE/ENDOPEPTIDASE AMPH"/>
    <property type="match status" value="1"/>
</dbReference>
<comment type="similarity">
    <text evidence="2 6">Belongs to the class-C beta-lactamase family.</text>
</comment>
<evidence type="ECO:0000256" key="1">
    <source>
        <dbReference type="ARBA" id="ARBA00001526"/>
    </source>
</evidence>
<dbReference type="InterPro" id="IPR050491">
    <property type="entry name" value="AmpC-like"/>
</dbReference>
<gene>
    <name evidence="9" type="ORF">HX845_04355</name>
</gene>
<feature type="domain" description="Beta-lactamase-related" evidence="8">
    <location>
        <begin position="38"/>
        <end position="385"/>
    </location>
</feature>
<proteinExistence type="inferred from homology"/>
<dbReference type="GO" id="GO:0017001">
    <property type="term" value="P:antibiotic catabolic process"/>
    <property type="evidence" value="ECO:0007669"/>
    <property type="project" value="InterPro"/>
</dbReference>
<dbReference type="Gene3D" id="3.40.710.10">
    <property type="entry name" value="DD-peptidase/beta-lactamase superfamily"/>
    <property type="match status" value="1"/>
</dbReference>
<dbReference type="EC" id="3.5.2.6" evidence="3 6"/>
<reference evidence="9 10" key="1">
    <citation type="submission" date="2020-04" db="EMBL/GenBank/DDBJ databases">
        <title>Molecular characterization of pseudomonads from Agaricus bisporus reveal novel blotch 2 pathogens in Western Europe.</title>
        <authorList>
            <person name="Taparia T."/>
            <person name="Krijger M."/>
            <person name="Haynes E."/>
            <person name="Elpinstone J.G."/>
            <person name="Noble R."/>
            <person name="Van Der Wolf J."/>
        </authorList>
    </citation>
    <scope>NUCLEOTIDE SEQUENCE [LARGE SCALE GENOMIC DNA]</scope>
    <source>
        <strain evidence="9 10">IPO3738</strain>
    </source>
</reference>
<dbReference type="Proteomes" id="UP000517547">
    <property type="component" value="Unassembled WGS sequence"/>
</dbReference>
<dbReference type="AlphaFoldDB" id="A0A7Y7XVS6"/>
<feature type="signal peptide" evidence="7">
    <location>
        <begin position="1"/>
        <end position="26"/>
    </location>
</feature>
<evidence type="ECO:0000256" key="5">
    <source>
        <dbReference type="ARBA" id="ARBA00023251"/>
    </source>
</evidence>
<accession>A0A7Y7XVS6</accession>
<feature type="chain" id="PRO_5031336926" description="Beta-lactamase" evidence="7">
    <location>
        <begin position="27"/>
        <end position="388"/>
    </location>
</feature>
<dbReference type="InterPro" id="IPR058136">
    <property type="entry name" value="AmpC"/>
</dbReference>
<keyword evidence="5 6" id="KW-0046">Antibiotic resistance</keyword>
<evidence type="ECO:0000256" key="6">
    <source>
        <dbReference type="RuleBase" id="RU361140"/>
    </source>
</evidence>
<dbReference type="PANTHER" id="PTHR46825:SF8">
    <property type="entry name" value="BETA-LACTAMASE-RELATED"/>
    <property type="match status" value="1"/>
</dbReference>
<dbReference type="InterPro" id="IPR001466">
    <property type="entry name" value="Beta-lactam-related"/>
</dbReference>
<dbReference type="EMBL" id="JACAQE010000001">
    <property type="protein sequence ID" value="NWC12871.1"/>
    <property type="molecule type" value="Genomic_DNA"/>
</dbReference>
<dbReference type="RefSeq" id="WP_063824051.1">
    <property type="nucleotide sequence ID" value="NZ_JACAQE010000001.1"/>
</dbReference>
<evidence type="ECO:0000256" key="7">
    <source>
        <dbReference type="SAM" id="SignalP"/>
    </source>
</evidence>
<protein>
    <recommendedName>
        <fullName evidence="3 6">Beta-lactamase</fullName>
        <ecNumber evidence="3 6">3.5.2.6</ecNumber>
    </recommendedName>
</protein>
<sequence length="388" mass="42150">MPKKIPFTSTLLATLLGLLGSGNCLAAAATPAELKAVVDAAVRPLMQEQGIPGMAVAVLVNGQAHYFNYGVASKAGKQAVTENTLFEIGSVSKTFTATLAGYAVAQGKLSLSENASHYLPELRGSAFDKISVLQLGTYTPGGLPLQFPDEADSSDKMLGYFQNWKPTYPAGEQRQYSNPSLGLFGYVAARSLGRPFDDLMEKTLLPKLGLQDSYVRVPKDRMNRYAQGYKKDDSLSRVGPGAMDSEAYGIKTTSSDLLHYVQVNMKPQQLEAPLQQAIALTHTGYYQFGNTTQGLGWELYPYPVKLDTLTEGNSNTMLDPQKTSWFKTPEAPRADRWVNKTGSTSGFGAYVAYVPAKDIGIVMLANKNYPNPLRVKAAYEVLSALQSR</sequence>
<dbReference type="Pfam" id="PF00144">
    <property type="entry name" value="Beta-lactamase"/>
    <property type="match status" value="1"/>
</dbReference>
<dbReference type="InterPro" id="IPR012338">
    <property type="entry name" value="Beta-lactam/transpept-like"/>
</dbReference>
<comment type="caution">
    <text evidence="9">The sequence shown here is derived from an EMBL/GenBank/DDBJ whole genome shotgun (WGS) entry which is preliminary data.</text>
</comment>